<keyword evidence="10" id="KW-1185">Reference proteome</keyword>
<dbReference type="SUPFAM" id="SSF161098">
    <property type="entry name" value="MetI-like"/>
    <property type="match status" value="1"/>
</dbReference>
<dbReference type="EMBL" id="JADCKB010000015">
    <property type="protein sequence ID" value="MBE5040417.1"/>
    <property type="molecule type" value="Genomic_DNA"/>
</dbReference>
<dbReference type="AlphaFoldDB" id="A0A9D5M0K1"/>
<dbReference type="Proteomes" id="UP000806542">
    <property type="component" value="Unassembled WGS sequence"/>
</dbReference>
<reference evidence="9" key="1">
    <citation type="submission" date="2020-10" db="EMBL/GenBank/DDBJ databases">
        <title>ChiBAC.</title>
        <authorList>
            <person name="Zenner C."/>
            <person name="Hitch T.C.A."/>
            <person name="Clavel T."/>
        </authorList>
    </citation>
    <scope>NUCLEOTIDE SEQUENCE</scope>
    <source>
        <strain evidence="9">DSM 107454</strain>
    </source>
</reference>
<keyword evidence="6 7" id="KW-0472">Membrane</keyword>
<evidence type="ECO:0000256" key="6">
    <source>
        <dbReference type="ARBA" id="ARBA00023136"/>
    </source>
</evidence>
<evidence type="ECO:0000256" key="7">
    <source>
        <dbReference type="RuleBase" id="RU363032"/>
    </source>
</evidence>
<organism evidence="9 10">
    <name type="scientific">Ructibacterium gallinarum</name>
    <dbReference type="NCBI Taxonomy" id="2779355"/>
    <lineage>
        <taxon>Bacteria</taxon>
        <taxon>Bacillati</taxon>
        <taxon>Bacillota</taxon>
        <taxon>Clostridia</taxon>
        <taxon>Eubacteriales</taxon>
        <taxon>Oscillospiraceae</taxon>
        <taxon>Ructibacterium</taxon>
    </lineage>
</organism>
<keyword evidence="2 7" id="KW-0813">Transport</keyword>
<keyword evidence="4 7" id="KW-0812">Transmembrane</keyword>
<accession>A0A9D5M0K1</accession>
<dbReference type="PANTHER" id="PTHR43744">
    <property type="entry name" value="ABC TRANSPORTER PERMEASE PROTEIN MG189-RELATED-RELATED"/>
    <property type="match status" value="1"/>
</dbReference>
<gene>
    <name evidence="9" type="ORF">INF28_08070</name>
</gene>
<evidence type="ECO:0000256" key="4">
    <source>
        <dbReference type="ARBA" id="ARBA00022692"/>
    </source>
</evidence>
<evidence type="ECO:0000256" key="1">
    <source>
        <dbReference type="ARBA" id="ARBA00004651"/>
    </source>
</evidence>
<comment type="subcellular location">
    <subcellularLocation>
        <location evidence="1 7">Cell membrane</location>
        <topology evidence="1 7">Multi-pass membrane protein</topology>
    </subcellularLocation>
</comment>
<feature type="domain" description="ABC transmembrane type-1" evidence="8">
    <location>
        <begin position="76"/>
        <end position="279"/>
    </location>
</feature>
<evidence type="ECO:0000313" key="10">
    <source>
        <dbReference type="Proteomes" id="UP000806542"/>
    </source>
</evidence>
<dbReference type="GO" id="GO:0005886">
    <property type="term" value="C:plasma membrane"/>
    <property type="evidence" value="ECO:0007669"/>
    <property type="project" value="UniProtKB-SubCell"/>
</dbReference>
<comment type="similarity">
    <text evidence="7">Belongs to the binding-protein-dependent transport system permease family.</text>
</comment>
<feature type="transmembrane region" description="Helical" evidence="7">
    <location>
        <begin position="143"/>
        <end position="164"/>
    </location>
</feature>
<dbReference type="RefSeq" id="WP_226392969.1">
    <property type="nucleotide sequence ID" value="NZ_JADCKB010000015.1"/>
</dbReference>
<evidence type="ECO:0000256" key="3">
    <source>
        <dbReference type="ARBA" id="ARBA00022475"/>
    </source>
</evidence>
<sequence length="294" mass="32999">MVTKRTWSGKVFDIFNTLFMLFMIVITLYPFYYVITCSISDSNMIIGDKGLMLLPKGFSMGAYQMVMRNPNILSSYRVTLILVVVGTLVNVLMTSIGAFVLSRKRFAIKKTLTILIIFTMYFSGGMIPGYLLTYKVLHLGNTLWALILPGAISTYNLIIMRTNFIAIPDSLEESAKIDGANEIVILFKIILPLSLPILAVMTLFYGVGHWNSWFNAMLFIRDRAKYPLQLILREILLLNSTDAMTGDASSVDKYNIGESIKYATIIVATLPILVVYPFIQKYFVKGMLIGAVKG</sequence>
<protein>
    <submittedName>
        <fullName evidence="9">Carbohydrate ABC transporter permease</fullName>
    </submittedName>
</protein>
<feature type="transmembrane region" description="Helical" evidence="7">
    <location>
        <begin position="12"/>
        <end position="35"/>
    </location>
</feature>
<feature type="transmembrane region" description="Helical" evidence="7">
    <location>
        <begin position="112"/>
        <end position="131"/>
    </location>
</feature>
<comment type="caution">
    <text evidence="9">The sequence shown here is derived from an EMBL/GenBank/DDBJ whole genome shotgun (WGS) entry which is preliminary data.</text>
</comment>
<evidence type="ECO:0000256" key="2">
    <source>
        <dbReference type="ARBA" id="ARBA00022448"/>
    </source>
</evidence>
<proteinExistence type="inferred from homology"/>
<dbReference type="Gene3D" id="1.10.3720.10">
    <property type="entry name" value="MetI-like"/>
    <property type="match status" value="1"/>
</dbReference>
<feature type="transmembrane region" description="Helical" evidence="7">
    <location>
        <begin position="185"/>
        <end position="207"/>
    </location>
</feature>
<keyword evidence="3" id="KW-1003">Cell membrane</keyword>
<dbReference type="GO" id="GO:0055085">
    <property type="term" value="P:transmembrane transport"/>
    <property type="evidence" value="ECO:0007669"/>
    <property type="project" value="InterPro"/>
</dbReference>
<evidence type="ECO:0000313" key="9">
    <source>
        <dbReference type="EMBL" id="MBE5040417.1"/>
    </source>
</evidence>
<feature type="transmembrane region" description="Helical" evidence="7">
    <location>
        <begin position="78"/>
        <end position="100"/>
    </location>
</feature>
<keyword evidence="5 7" id="KW-1133">Transmembrane helix</keyword>
<dbReference type="CDD" id="cd06261">
    <property type="entry name" value="TM_PBP2"/>
    <property type="match status" value="1"/>
</dbReference>
<dbReference type="Pfam" id="PF00528">
    <property type="entry name" value="BPD_transp_1"/>
    <property type="match status" value="1"/>
</dbReference>
<dbReference type="InterPro" id="IPR035906">
    <property type="entry name" value="MetI-like_sf"/>
</dbReference>
<evidence type="ECO:0000259" key="8">
    <source>
        <dbReference type="PROSITE" id="PS50928"/>
    </source>
</evidence>
<feature type="transmembrane region" description="Helical" evidence="7">
    <location>
        <begin position="260"/>
        <end position="279"/>
    </location>
</feature>
<dbReference type="InterPro" id="IPR000515">
    <property type="entry name" value="MetI-like"/>
</dbReference>
<dbReference type="PROSITE" id="PS50928">
    <property type="entry name" value="ABC_TM1"/>
    <property type="match status" value="1"/>
</dbReference>
<evidence type="ECO:0000256" key="5">
    <source>
        <dbReference type="ARBA" id="ARBA00022989"/>
    </source>
</evidence>
<dbReference type="PANTHER" id="PTHR43744:SF9">
    <property type="entry name" value="POLYGALACTURONAN_RHAMNOGALACTURONAN TRANSPORT SYSTEM PERMEASE PROTEIN YTCP"/>
    <property type="match status" value="1"/>
</dbReference>
<name>A0A9D5M0K1_9FIRM</name>